<dbReference type="EMBL" id="MU858120">
    <property type="protein sequence ID" value="KAK4212807.1"/>
    <property type="molecule type" value="Genomic_DNA"/>
</dbReference>
<comment type="caution">
    <text evidence="2">The sequence shown here is derived from an EMBL/GenBank/DDBJ whole genome shotgun (WGS) entry which is preliminary data.</text>
</comment>
<gene>
    <name evidence="2" type="ORF">QBC37DRAFT_287317</name>
</gene>
<dbReference type="InterPro" id="IPR003615">
    <property type="entry name" value="HNH_nuc"/>
</dbReference>
<reference evidence="2" key="2">
    <citation type="submission" date="2023-05" db="EMBL/GenBank/DDBJ databases">
        <authorList>
            <consortium name="Lawrence Berkeley National Laboratory"/>
            <person name="Steindorff A."/>
            <person name="Hensen N."/>
            <person name="Bonometti L."/>
            <person name="Westerberg I."/>
            <person name="Brannstrom I.O."/>
            <person name="Guillou S."/>
            <person name="Cros-Aarteil S."/>
            <person name="Calhoun S."/>
            <person name="Haridas S."/>
            <person name="Kuo A."/>
            <person name="Mondo S."/>
            <person name="Pangilinan J."/>
            <person name="Riley R."/>
            <person name="Labutti K."/>
            <person name="Andreopoulos B."/>
            <person name="Lipzen A."/>
            <person name="Chen C."/>
            <person name="Yanf M."/>
            <person name="Daum C."/>
            <person name="Ng V."/>
            <person name="Clum A."/>
            <person name="Ohm R."/>
            <person name="Martin F."/>
            <person name="Silar P."/>
            <person name="Natvig D."/>
            <person name="Lalanne C."/>
            <person name="Gautier V."/>
            <person name="Ament-Velasquez S.L."/>
            <person name="Kruys A."/>
            <person name="Hutchinson M.I."/>
            <person name="Powell A.J."/>
            <person name="Barry K."/>
            <person name="Miller A.N."/>
            <person name="Grigoriev I.V."/>
            <person name="Debuchy R."/>
            <person name="Gladieux P."/>
            <person name="Thoren M.H."/>
            <person name="Johannesson H."/>
        </authorList>
    </citation>
    <scope>NUCLEOTIDE SEQUENCE</scope>
    <source>
        <strain evidence="2">PSN293</strain>
    </source>
</reference>
<evidence type="ECO:0000313" key="3">
    <source>
        <dbReference type="Proteomes" id="UP001301769"/>
    </source>
</evidence>
<dbReference type="Pfam" id="PF13391">
    <property type="entry name" value="HNH_2"/>
    <property type="match status" value="1"/>
</dbReference>
<organism evidence="2 3">
    <name type="scientific">Rhypophila decipiens</name>
    <dbReference type="NCBI Taxonomy" id="261697"/>
    <lineage>
        <taxon>Eukaryota</taxon>
        <taxon>Fungi</taxon>
        <taxon>Dikarya</taxon>
        <taxon>Ascomycota</taxon>
        <taxon>Pezizomycotina</taxon>
        <taxon>Sordariomycetes</taxon>
        <taxon>Sordariomycetidae</taxon>
        <taxon>Sordariales</taxon>
        <taxon>Naviculisporaceae</taxon>
        <taxon>Rhypophila</taxon>
    </lineage>
</organism>
<evidence type="ECO:0000313" key="2">
    <source>
        <dbReference type="EMBL" id="KAK4212807.1"/>
    </source>
</evidence>
<sequence>MKFAKWKDPLDLIPEIPRHPSISAENIERGYKSPLPSVCDENTDYTLDLKERAILVLNQYKPSTESDDDTAKVLGTFIDYLPSEGQVVLMQEINDYADDPKRLRQLRNFMVDAILKPMKVAGAQSPHVPRVPHSEFENEMDKDQSELRQQCLKRDNNRCVLRGIVDYEQDMAPDQCEDVLGGPIQCAHILPFALAQFDEKKATKARKKTVIWWALHRYSPGLKDVIQSSTINQEGNVMMLYQPIHAAFGDYYIALEPLEKGYYTEIRHPDVVEFVQHDPSVAMPTRVLLRVHYIIAKILEVSGVGARIDRTGDARESLIYDNIIYGSPDLGYVLAAALLVDI</sequence>
<dbReference type="AlphaFoldDB" id="A0AAN6Y9Z6"/>
<evidence type="ECO:0000259" key="1">
    <source>
        <dbReference type="Pfam" id="PF13391"/>
    </source>
</evidence>
<feature type="domain" description="HNH nuclease" evidence="1">
    <location>
        <begin position="173"/>
        <end position="255"/>
    </location>
</feature>
<proteinExistence type="predicted"/>
<keyword evidence="3" id="KW-1185">Reference proteome</keyword>
<reference evidence="2" key="1">
    <citation type="journal article" date="2023" name="Mol. Phylogenet. Evol.">
        <title>Genome-scale phylogeny and comparative genomics of the fungal order Sordariales.</title>
        <authorList>
            <person name="Hensen N."/>
            <person name="Bonometti L."/>
            <person name="Westerberg I."/>
            <person name="Brannstrom I.O."/>
            <person name="Guillou S."/>
            <person name="Cros-Aarteil S."/>
            <person name="Calhoun S."/>
            <person name="Haridas S."/>
            <person name="Kuo A."/>
            <person name="Mondo S."/>
            <person name="Pangilinan J."/>
            <person name="Riley R."/>
            <person name="LaButti K."/>
            <person name="Andreopoulos B."/>
            <person name="Lipzen A."/>
            <person name="Chen C."/>
            <person name="Yan M."/>
            <person name="Daum C."/>
            <person name="Ng V."/>
            <person name="Clum A."/>
            <person name="Steindorff A."/>
            <person name="Ohm R.A."/>
            <person name="Martin F."/>
            <person name="Silar P."/>
            <person name="Natvig D.O."/>
            <person name="Lalanne C."/>
            <person name="Gautier V."/>
            <person name="Ament-Velasquez S.L."/>
            <person name="Kruys A."/>
            <person name="Hutchinson M.I."/>
            <person name="Powell A.J."/>
            <person name="Barry K."/>
            <person name="Miller A.N."/>
            <person name="Grigoriev I.V."/>
            <person name="Debuchy R."/>
            <person name="Gladieux P."/>
            <person name="Hiltunen Thoren M."/>
            <person name="Johannesson H."/>
        </authorList>
    </citation>
    <scope>NUCLEOTIDE SEQUENCE</scope>
    <source>
        <strain evidence="2">PSN293</strain>
    </source>
</reference>
<protein>
    <recommendedName>
        <fullName evidence="1">HNH nuclease domain-containing protein</fullName>
    </recommendedName>
</protein>
<accession>A0AAN6Y9Z6</accession>
<dbReference type="Proteomes" id="UP001301769">
    <property type="component" value="Unassembled WGS sequence"/>
</dbReference>
<name>A0AAN6Y9Z6_9PEZI</name>